<feature type="transmembrane region" description="Helical" evidence="1">
    <location>
        <begin position="410"/>
        <end position="430"/>
    </location>
</feature>
<proteinExistence type="predicted"/>
<gene>
    <name evidence="3" type="ORF">Fcan01_11145</name>
</gene>
<evidence type="ECO:0000313" key="3">
    <source>
        <dbReference type="EMBL" id="OXA54384.1"/>
    </source>
</evidence>
<evidence type="ECO:0000256" key="2">
    <source>
        <dbReference type="SAM" id="SignalP"/>
    </source>
</evidence>
<evidence type="ECO:0000313" key="4">
    <source>
        <dbReference type="Proteomes" id="UP000198287"/>
    </source>
</evidence>
<sequence>MNLKPIFFLVVVLFVGVLIMQVDQVEGQDPNACEWTRCGNPWPKCDEHRHEVNIERCGFPNRRRRYKMRRRHQILLVLVATSRFLIPTYCKSIWGDLFPDADLTFVFTTKGTKLDVDTDFPYFEDLRLENPCTPIILCRTPSALQNSNWTNTLKPFKYRNTEKSSRPKGVFIPMDSTMGYSDASKNLKCTAKLYLFEKSVNSALLIPCWTCDPKTFRQPGTLTLPGIRRAWDLENWNMHRYLAFQPDSANVKCSLNHKVYFEVTRISDCSAHESADKHNLTLLRNRGRNRLFLSSKSFGVLLPSHLHMSSLDDLIYEIIHPSFNFVTITDPASLAGGVETFVSPLDLDSWICVLISIITVSGFLTGLMVKFASPLAACGGIYVDKIITITCILLGQVGESSGKAYRVGKVAIVLMILWLFGNLIVMANFYQGSIYSCLTVLFPPETPRNAKDLVNWDIPMISMEGDGKRDDLLDDLIPNLLSKTRENLGLDKFLKNF</sequence>
<dbReference type="AlphaFoldDB" id="A0A226EB57"/>
<dbReference type="EMBL" id="LNIX01000005">
    <property type="protein sequence ID" value="OXA54384.1"/>
    <property type="molecule type" value="Genomic_DNA"/>
</dbReference>
<keyword evidence="1" id="KW-0812">Transmembrane</keyword>
<reference evidence="3 4" key="1">
    <citation type="submission" date="2015-12" db="EMBL/GenBank/DDBJ databases">
        <title>The genome of Folsomia candida.</title>
        <authorList>
            <person name="Faddeeva A."/>
            <person name="Derks M.F."/>
            <person name="Anvar Y."/>
            <person name="Smit S."/>
            <person name="Van Straalen N."/>
            <person name="Roelofs D."/>
        </authorList>
    </citation>
    <scope>NUCLEOTIDE SEQUENCE [LARGE SCALE GENOMIC DNA]</scope>
    <source>
        <strain evidence="3 4">VU population</strain>
        <tissue evidence="3">Whole body</tissue>
    </source>
</reference>
<organism evidence="3 4">
    <name type="scientific">Folsomia candida</name>
    <name type="common">Springtail</name>
    <dbReference type="NCBI Taxonomy" id="158441"/>
    <lineage>
        <taxon>Eukaryota</taxon>
        <taxon>Metazoa</taxon>
        <taxon>Ecdysozoa</taxon>
        <taxon>Arthropoda</taxon>
        <taxon>Hexapoda</taxon>
        <taxon>Collembola</taxon>
        <taxon>Entomobryomorpha</taxon>
        <taxon>Isotomoidea</taxon>
        <taxon>Isotomidae</taxon>
        <taxon>Proisotominae</taxon>
        <taxon>Folsomia</taxon>
    </lineage>
</organism>
<dbReference type="Proteomes" id="UP000198287">
    <property type="component" value="Unassembled WGS sequence"/>
</dbReference>
<keyword evidence="1" id="KW-0472">Membrane</keyword>
<feature type="signal peptide" evidence="2">
    <location>
        <begin position="1"/>
        <end position="27"/>
    </location>
</feature>
<comment type="caution">
    <text evidence="3">The sequence shown here is derived from an EMBL/GenBank/DDBJ whole genome shotgun (WGS) entry which is preliminary data.</text>
</comment>
<evidence type="ECO:0000256" key="1">
    <source>
        <dbReference type="SAM" id="Phobius"/>
    </source>
</evidence>
<keyword evidence="4" id="KW-1185">Reference proteome</keyword>
<name>A0A226EB57_FOLCA</name>
<feature type="transmembrane region" description="Helical" evidence="1">
    <location>
        <begin position="347"/>
        <end position="369"/>
    </location>
</feature>
<feature type="chain" id="PRO_5012240265" evidence="2">
    <location>
        <begin position="28"/>
        <end position="497"/>
    </location>
</feature>
<keyword evidence="1" id="KW-1133">Transmembrane helix</keyword>
<feature type="transmembrane region" description="Helical" evidence="1">
    <location>
        <begin position="381"/>
        <end position="398"/>
    </location>
</feature>
<keyword evidence="2" id="KW-0732">Signal</keyword>
<accession>A0A226EB57</accession>
<protein>
    <submittedName>
        <fullName evidence="3">Uncharacterized protein</fullName>
    </submittedName>
</protein>